<dbReference type="PATRIC" id="fig|1423816.3.peg.383"/>
<dbReference type="GO" id="GO:0046872">
    <property type="term" value="F:metal ion binding"/>
    <property type="evidence" value="ECO:0007669"/>
    <property type="project" value="UniProtKB-KW"/>
</dbReference>
<evidence type="ECO:0000256" key="3">
    <source>
        <dbReference type="ARBA" id="ARBA00022618"/>
    </source>
</evidence>
<evidence type="ECO:0000256" key="9">
    <source>
        <dbReference type="ARBA" id="ARBA00023306"/>
    </source>
</evidence>
<keyword evidence="8 10" id="KW-0717">Septation</keyword>
<comment type="caution">
    <text evidence="12">The sequence shown here is derived from an EMBL/GenBank/DDBJ whole genome shotgun (WGS) entry which is preliminary data.</text>
</comment>
<evidence type="ECO:0000256" key="6">
    <source>
        <dbReference type="ARBA" id="ARBA00022842"/>
    </source>
</evidence>
<keyword evidence="4" id="KW-0479">Metal-binding</keyword>
<evidence type="ECO:0000256" key="5">
    <source>
        <dbReference type="ARBA" id="ARBA00022741"/>
    </source>
</evidence>
<dbReference type="PANTHER" id="PTHR11649:SF13">
    <property type="entry name" value="ENGB-TYPE G DOMAIN-CONTAINING PROTEIN"/>
    <property type="match status" value="1"/>
</dbReference>
<evidence type="ECO:0000256" key="7">
    <source>
        <dbReference type="ARBA" id="ARBA00023134"/>
    </source>
</evidence>
<dbReference type="NCBIfam" id="TIGR03598">
    <property type="entry name" value="GTPase_YsxC"/>
    <property type="match status" value="1"/>
</dbReference>
<dbReference type="GO" id="GO:0000917">
    <property type="term" value="P:division septum assembly"/>
    <property type="evidence" value="ECO:0007669"/>
    <property type="project" value="UniProtKB-KW"/>
</dbReference>
<dbReference type="HAMAP" id="MF_00321">
    <property type="entry name" value="GTPase_EngB"/>
    <property type="match status" value="1"/>
</dbReference>
<dbReference type="FunFam" id="3.40.50.300:FF:000098">
    <property type="entry name" value="Probable GTP-binding protein EngB"/>
    <property type="match status" value="1"/>
</dbReference>
<dbReference type="eggNOG" id="COG0218">
    <property type="taxonomic scope" value="Bacteria"/>
</dbReference>
<evidence type="ECO:0000256" key="10">
    <source>
        <dbReference type="HAMAP-Rule" id="MF_00321"/>
    </source>
</evidence>
<comment type="cofactor">
    <cofactor evidence="1">
        <name>Mg(2+)</name>
        <dbReference type="ChEBI" id="CHEBI:18420"/>
    </cofactor>
</comment>
<dbReference type="Pfam" id="PF01926">
    <property type="entry name" value="MMR_HSR1"/>
    <property type="match status" value="1"/>
</dbReference>
<dbReference type="PANTHER" id="PTHR11649">
    <property type="entry name" value="MSS1/TRME-RELATED GTP-BINDING PROTEIN"/>
    <property type="match status" value="1"/>
</dbReference>
<dbReference type="CDD" id="cd01876">
    <property type="entry name" value="YihA_EngB"/>
    <property type="match status" value="1"/>
</dbReference>
<dbReference type="EMBL" id="AZCT01000001">
    <property type="protein sequence ID" value="KRK13812.1"/>
    <property type="molecule type" value="Genomic_DNA"/>
</dbReference>
<evidence type="ECO:0000313" key="12">
    <source>
        <dbReference type="EMBL" id="KRK13812.1"/>
    </source>
</evidence>
<dbReference type="InterPro" id="IPR027417">
    <property type="entry name" value="P-loop_NTPase"/>
</dbReference>
<comment type="function">
    <text evidence="10">Necessary for normal cell division and for the maintenance of normal septation.</text>
</comment>
<evidence type="ECO:0000256" key="2">
    <source>
        <dbReference type="ARBA" id="ARBA00009638"/>
    </source>
</evidence>
<name>A0A0R1F476_LACZE</name>
<evidence type="ECO:0000313" key="13">
    <source>
        <dbReference type="Proteomes" id="UP000051984"/>
    </source>
</evidence>
<keyword evidence="3 10" id="KW-0132">Cell division</keyword>
<dbReference type="PROSITE" id="PS51706">
    <property type="entry name" value="G_ENGB"/>
    <property type="match status" value="1"/>
</dbReference>
<comment type="similarity">
    <text evidence="2 10">Belongs to the TRAFAC class TrmE-Era-EngA-EngB-Septin-like GTPase superfamily. EngB GTPase family.</text>
</comment>
<evidence type="ECO:0000256" key="1">
    <source>
        <dbReference type="ARBA" id="ARBA00001946"/>
    </source>
</evidence>
<evidence type="ECO:0000256" key="8">
    <source>
        <dbReference type="ARBA" id="ARBA00023210"/>
    </source>
</evidence>
<proteinExistence type="inferred from homology"/>
<keyword evidence="9 10" id="KW-0131">Cell cycle</keyword>
<dbReference type="InterPro" id="IPR019987">
    <property type="entry name" value="GTP-bd_ribosome_bio_YsxC"/>
</dbReference>
<sequence>MDVHDVKLTISAVAAAQYPTDGRPEIAFLGRSNVGKSSLINKLIKRKAMARTSSVPGKTQTLNFYDLDSRLFFVDVPGYGYAKVSKAARAKFAAMIETYLTTRQPLHGAVLLVDSRHDPTADDISMYQYLKYYQIKTLVVATKIDKTPKSKRLHVVKQITKRMDLNQTDVVIPFSAVTGEGYDAIWSWLEQTAGVEGSLK</sequence>
<keyword evidence="7 10" id="KW-0342">GTP-binding</keyword>
<protein>
    <recommendedName>
        <fullName evidence="10">Probable GTP-binding protein EngB</fullName>
    </recommendedName>
</protein>
<dbReference type="RefSeq" id="WP_010488528.1">
    <property type="nucleotide sequence ID" value="NZ_AZCT01000001.1"/>
</dbReference>
<dbReference type="Proteomes" id="UP000051984">
    <property type="component" value="Unassembled WGS sequence"/>
</dbReference>
<feature type="domain" description="EngB-type G" evidence="11">
    <location>
        <begin position="22"/>
        <end position="195"/>
    </location>
</feature>
<dbReference type="GO" id="GO:0005829">
    <property type="term" value="C:cytosol"/>
    <property type="evidence" value="ECO:0007669"/>
    <property type="project" value="TreeGrafter"/>
</dbReference>
<dbReference type="SUPFAM" id="SSF52540">
    <property type="entry name" value="P-loop containing nucleoside triphosphate hydrolases"/>
    <property type="match status" value="1"/>
</dbReference>
<dbReference type="Gene3D" id="3.40.50.300">
    <property type="entry name" value="P-loop containing nucleotide triphosphate hydrolases"/>
    <property type="match status" value="1"/>
</dbReference>
<evidence type="ECO:0000259" key="11">
    <source>
        <dbReference type="PROSITE" id="PS51706"/>
    </source>
</evidence>
<keyword evidence="6" id="KW-0460">Magnesium</keyword>
<dbReference type="InterPro" id="IPR030393">
    <property type="entry name" value="G_ENGB_dom"/>
</dbReference>
<evidence type="ECO:0000256" key="4">
    <source>
        <dbReference type="ARBA" id="ARBA00022723"/>
    </source>
</evidence>
<dbReference type="InterPro" id="IPR006073">
    <property type="entry name" value="GTP-bd"/>
</dbReference>
<dbReference type="InterPro" id="IPR005225">
    <property type="entry name" value="Small_GTP-bd"/>
</dbReference>
<dbReference type="NCBIfam" id="TIGR00231">
    <property type="entry name" value="small_GTP"/>
    <property type="match status" value="1"/>
</dbReference>
<accession>A0A0R1F476</accession>
<dbReference type="GO" id="GO:0005525">
    <property type="term" value="F:GTP binding"/>
    <property type="evidence" value="ECO:0007669"/>
    <property type="project" value="UniProtKB-UniRule"/>
</dbReference>
<gene>
    <name evidence="10" type="primary">engB</name>
    <name evidence="12" type="ORF">FD51_GL000378</name>
</gene>
<reference evidence="12 13" key="1">
    <citation type="journal article" date="2015" name="Genome Announc.">
        <title>Expanding the biotechnology potential of lactobacilli through comparative genomics of 213 strains and associated genera.</title>
        <authorList>
            <person name="Sun Z."/>
            <person name="Harris H.M."/>
            <person name="McCann A."/>
            <person name="Guo C."/>
            <person name="Argimon S."/>
            <person name="Zhang W."/>
            <person name="Yang X."/>
            <person name="Jeffery I.B."/>
            <person name="Cooney J.C."/>
            <person name="Kagawa T.F."/>
            <person name="Liu W."/>
            <person name="Song Y."/>
            <person name="Salvetti E."/>
            <person name="Wrobel A."/>
            <person name="Rasinkangas P."/>
            <person name="Parkhill J."/>
            <person name="Rea M.C."/>
            <person name="O'Sullivan O."/>
            <person name="Ritari J."/>
            <person name="Douillard F.P."/>
            <person name="Paul Ross R."/>
            <person name="Yang R."/>
            <person name="Briner A.E."/>
            <person name="Felis G.E."/>
            <person name="de Vos W.M."/>
            <person name="Barrangou R."/>
            <person name="Klaenhammer T.R."/>
            <person name="Caufield P.W."/>
            <person name="Cui Y."/>
            <person name="Zhang H."/>
            <person name="O'Toole P.W."/>
        </authorList>
    </citation>
    <scope>NUCLEOTIDE SEQUENCE [LARGE SCALE GENOMIC DNA]</scope>
    <source>
        <strain evidence="12 13">DSM 20178</strain>
    </source>
</reference>
<organism evidence="12 13">
    <name type="scientific">Lacticaseibacillus zeae DSM 20178 = KCTC 3804</name>
    <dbReference type="NCBI Taxonomy" id="1423816"/>
    <lineage>
        <taxon>Bacteria</taxon>
        <taxon>Bacillati</taxon>
        <taxon>Bacillota</taxon>
        <taxon>Bacilli</taxon>
        <taxon>Lactobacillales</taxon>
        <taxon>Lactobacillaceae</taxon>
        <taxon>Lacticaseibacillus</taxon>
    </lineage>
</organism>
<dbReference type="AlphaFoldDB" id="A0A0R1F476"/>
<keyword evidence="5 10" id="KW-0547">Nucleotide-binding</keyword>